<dbReference type="PIRSF" id="PIRSF005902">
    <property type="entry name" value="DNase_TatD"/>
    <property type="match status" value="1"/>
</dbReference>
<dbReference type="InterPro" id="IPR032466">
    <property type="entry name" value="Metal_Hydrolase"/>
</dbReference>
<keyword evidence="1" id="KW-0479">Metal-binding</keyword>
<dbReference type="PANTHER" id="PTHR46124">
    <property type="entry name" value="D-AMINOACYL-TRNA DEACYLASE"/>
    <property type="match status" value="1"/>
</dbReference>
<dbReference type="InterPro" id="IPR018228">
    <property type="entry name" value="DNase_TatD-rel_CS"/>
</dbReference>
<gene>
    <name evidence="3" type="ORF">UFOPK3423_00414</name>
</gene>
<organism evidence="3">
    <name type="scientific">freshwater metagenome</name>
    <dbReference type="NCBI Taxonomy" id="449393"/>
    <lineage>
        <taxon>unclassified sequences</taxon>
        <taxon>metagenomes</taxon>
        <taxon>ecological metagenomes</taxon>
    </lineage>
</organism>
<dbReference type="Pfam" id="PF01026">
    <property type="entry name" value="TatD_DNase"/>
    <property type="match status" value="1"/>
</dbReference>
<dbReference type="AlphaFoldDB" id="A0A6J7D412"/>
<evidence type="ECO:0000256" key="1">
    <source>
        <dbReference type="ARBA" id="ARBA00022723"/>
    </source>
</evidence>
<evidence type="ECO:0000313" key="3">
    <source>
        <dbReference type="EMBL" id="CAB4864440.1"/>
    </source>
</evidence>
<dbReference type="PROSITE" id="PS01091">
    <property type="entry name" value="TATD_3"/>
    <property type="match status" value="1"/>
</dbReference>
<dbReference type="PANTHER" id="PTHR46124:SF2">
    <property type="entry name" value="D-AMINOACYL-TRNA DEACYLASE"/>
    <property type="match status" value="1"/>
</dbReference>
<dbReference type="GO" id="GO:0005829">
    <property type="term" value="C:cytosol"/>
    <property type="evidence" value="ECO:0007669"/>
    <property type="project" value="TreeGrafter"/>
</dbReference>
<dbReference type="SUPFAM" id="SSF51556">
    <property type="entry name" value="Metallo-dependent hydrolases"/>
    <property type="match status" value="1"/>
</dbReference>
<dbReference type="PROSITE" id="PS01090">
    <property type="entry name" value="TATD_2"/>
    <property type="match status" value="1"/>
</dbReference>
<accession>A0A6J7D412</accession>
<dbReference type="InterPro" id="IPR015991">
    <property type="entry name" value="TatD/YcfH-like"/>
</dbReference>
<keyword evidence="2" id="KW-0378">Hydrolase</keyword>
<reference evidence="3" key="1">
    <citation type="submission" date="2020-05" db="EMBL/GenBank/DDBJ databases">
        <authorList>
            <person name="Chiriac C."/>
            <person name="Salcher M."/>
            <person name="Ghai R."/>
            <person name="Kavagutti S V."/>
        </authorList>
    </citation>
    <scope>NUCLEOTIDE SEQUENCE</scope>
</reference>
<dbReference type="EMBL" id="CAFBLQ010000030">
    <property type="protein sequence ID" value="CAB4864440.1"/>
    <property type="molecule type" value="Genomic_DNA"/>
</dbReference>
<protein>
    <submittedName>
        <fullName evidence="3">Unannotated protein</fullName>
    </submittedName>
</protein>
<dbReference type="GO" id="GO:0016788">
    <property type="term" value="F:hydrolase activity, acting on ester bonds"/>
    <property type="evidence" value="ECO:0007669"/>
    <property type="project" value="InterPro"/>
</dbReference>
<dbReference type="GO" id="GO:0046872">
    <property type="term" value="F:metal ion binding"/>
    <property type="evidence" value="ECO:0007669"/>
    <property type="project" value="UniProtKB-KW"/>
</dbReference>
<proteinExistence type="predicted"/>
<dbReference type="NCBIfam" id="TIGR00010">
    <property type="entry name" value="YchF/TatD family DNA exonuclease"/>
    <property type="match status" value="1"/>
</dbReference>
<dbReference type="Gene3D" id="3.20.20.140">
    <property type="entry name" value="Metal-dependent hydrolases"/>
    <property type="match status" value="1"/>
</dbReference>
<dbReference type="GO" id="GO:0004536">
    <property type="term" value="F:DNA nuclease activity"/>
    <property type="evidence" value="ECO:0007669"/>
    <property type="project" value="InterPro"/>
</dbReference>
<dbReference type="PROSITE" id="PS01137">
    <property type="entry name" value="TATD_1"/>
    <property type="match status" value="1"/>
</dbReference>
<dbReference type="CDD" id="cd01310">
    <property type="entry name" value="TatD_DNAse"/>
    <property type="match status" value="1"/>
</dbReference>
<name>A0A6J7D412_9ZZZZ</name>
<evidence type="ECO:0000256" key="2">
    <source>
        <dbReference type="ARBA" id="ARBA00022801"/>
    </source>
</evidence>
<dbReference type="FunFam" id="3.20.20.140:FF:000005">
    <property type="entry name" value="TatD family hydrolase"/>
    <property type="match status" value="1"/>
</dbReference>
<dbReference type="InterPro" id="IPR001130">
    <property type="entry name" value="TatD-like"/>
</dbReference>
<sequence length="250" mass="27648">MIDSHTHLDSCKPENEALVGAARAAGVTRMLTVGMDEASNRSALAAAERFPEVFAAVGRHPNAAEGYDASAEADLERLAAHERCVAIGETGLDYHHERAPRADQLRAFHHQIELARALDRPLVIHTRAAEEDTLAVLRERAAGLRVILHCFSMTANLDACIEQPDWWFSFAGNVTYPSAADLAAAAERVPEDRLLVETDAPYLSPQPVRKERNEPGFVVHTARFVAERRGMTYEELDRVVERNAATLFGW</sequence>